<dbReference type="PANTHER" id="PTHR46795:SF3">
    <property type="entry name" value="ABC TRANSPORTER PERMEASE"/>
    <property type="match status" value="1"/>
</dbReference>
<keyword evidence="3 6" id="KW-0812">Transmembrane</keyword>
<dbReference type="AlphaFoldDB" id="A0A4Q2JW75"/>
<dbReference type="InterPro" id="IPR052536">
    <property type="entry name" value="ABC-4_Integral_Memb_Prot"/>
</dbReference>
<proteinExistence type="predicted"/>
<keyword evidence="2" id="KW-1003">Cell membrane</keyword>
<evidence type="ECO:0000256" key="3">
    <source>
        <dbReference type="ARBA" id="ARBA00022692"/>
    </source>
</evidence>
<feature type="transmembrane region" description="Helical" evidence="6">
    <location>
        <begin position="433"/>
        <end position="455"/>
    </location>
</feature>
<dbReference type="Pfam" id="PF02687">
    <property type="entry name" value="FtsX"/>
    <property type="match status" value="1"/>
</dbReference>
<gene>
    <name evidence="8" type="ORF">ET524_01025</name>
</gene>
<sequence>MGDSHHGLAFAFSARSLLQTVCVFGAIFALAAALNVRTVSRTRLIDLMQASRRVEVQKLRSIPVSLALFAVSLALMGIAYKLLVDNGLMNLSPQFTASVVLVCAGTALFFFSLSGFLVRMAKLIPSLYLRGLAPFTVQQLASRVNTAFASLTVVCMVLFLALTSVCSGLGLRDATESSLSKGTPYGMSVTSYLSGVYAMDEEANPYISYAASLDYNMVEGLGQSLRTVGKPDAADALAAANKVQLDVYWDQNAPITYADMEQAVGFKLTDKVDNKELGDAYGQMPLYLLKLSQLNAALELAGKPQLQLGAGECAVVYDMDMMTPFWEAAANEAPSVSVAGRSLKLSHALDACLQTTPVPMNSGMLVVADADLPQGVLPAQSVLNITCQDDAAADGLREALSSVQLSDNPDTWPVDRNISRIDCYQQNVGISTIVGYLAIYLGFVLVIACAAILSIQQLSEASDNAQRYGLLRKLGAPEGMLSRALFAQVLVYFLLPLLLAVAHSACAMYVVADVVEVFGRFEIGATAAFVAACFLVVYGAYFAITYLFARRFTRE</sequence>
<feature type="transmembrane region" description="Helical" evidence="6">
    <location>
        <begin position="95"/>
        <end position="118"/>
    </location>
</feature>
<keyword evidence="5 6" id="KW-0472">Membrane</keyword>
<evidence type="ECO:0000256" key="2">
    <source>
        <dbReference type="ARBA" id="ARBA00022475"/>
    </source>
</evidence>
<keyword evidence="9" id="KW-1185">Reference proteome</keyword>
<dbReference type="EMBL" id="SDPW01000001">
    <property type="protein sequence ID" value="RXZ53239.1"/>
    <property type="molecule type" value="Genomic_DNA"/>
</dbReference>
<comment type="caution">
    <text evidence="8">The sequence shown here is derived from an EMBL/GenBank/DDBJ whole genome shotgun (WGS) entry which is preliminary data.</text>
</comment>
<feature type="transmembrane region" description="Helical" evidence="6">
    <location>
        <begin position="61"/>
        <end position="83"/>
    </location>
</feature>
<name>A0A4Q2JW75_9ACTN</name>
<dbReference type="GO" id="GO:0005886">
    <property type="term" value="C:plasma membrane"/>
    <property type="evidence" value="ECO:0007669"/>
    <property type="project" value="UniProtKB-SubCell"/>
</dbReference>
<feature type="transmembrane region" description="Helical" evidence="6">
    <location>
        <begin position="523"/>
        <end position="549"/>
    </location>
</feature>
<comment type="subcellular location">
    <subcellularLocation>
        <location evidence="1">Cell membrane</location>
        <topology evidence="1">Multi-pass membrane protein</topology>
    </subcellularLocation>
</comment>
<feature type="transmembrane region" description="Helical" evidence="6">
    <location>
        <begin position="148"/>
        <end position="171"/>
    </location>
</feature>
<evidence type="ECO:0000256" key="4">
    <source>
        <dbReference type="ARBA" id="ARBA00022989"/>
    </source>
</evidence>
<dbReference type="OrthoDB" id="9781780at2"/>
<feature type="transmembrane region" description="Helical" evidence="6">
    <location>
        <begin position="17"/>
        <end position="40"/>
    </location>
</feature>
<dbReference type="Proteomes" id="UP000293345">
    <property type="component" value="Unassembled WGS sequence"/>
</dbReference>
<organism evidence="8 9">
    <name type="scientific">Senegalimassilia faecalis</name>
    <dbReference type="NCBI Taxonomy" id="2509433"/>
    <lineage>
        <taxon>Bacteria</taxon>
        <taxon>Bacillati</taxon>
        <taxon>Actinomycetota</taxon>
        <taxon>Coriobacteriia</taxon>
        <taxon>Coriobacteriales</taxon>
        <taxon>Coriobacteriaceae</taxon>
        <taxon>Senegalimassilia</taxon>
    </lineage>
</organism>
<evidence type="ECO:0000313" key="8">
    <source>
        <dbReference type="EMBL" id="RXZ53239.1"/>
    </source>
</evidence>
<evidence type="ECO:0000313" key="9">
    <source>
        <dbReference type="Proteomes" id="UP000293345"/>
    </source>
</evidence>
<reference evidence="8 9" key="1">
    <citation type="submission" date="2019-01" db="EMBL/GenBank/DDBJ databases">
        <title>Senegalimassilia sp. nov. KGMB04484 isolated human feces.</title>
        <authorList>
            <person name="Han K.-I."/>
            <person name="Kim J.-S."/>
            <person name="Lee K.C."/>
            <person name="Suh M.K."/>
            <person name="Eom M.K."/>
            <person name="Lee J.H."/>
            <person name="Park S.-H."/>
            <person name="Kang S.W."/>
            <person name="Park J.-E."/>
            <person name="Oh B.S."/>
            <person name="Yu S.Y."/>
            <person name="Choi S.-H."/>
            <person name="Lee D.H."/>
            <person name="Yoon H."/>
            <person name="Kim B.-Y."/>
            <person name="Lee J.H."/>
            <person name="Lee J.-S."/>
        </authorList>
    </citation>
    <scope>NUCLEOTIDE SEQUENCE [LARGE SCALE GENOMIC DNA]</scope>
    <source>
        <strain evidence="8 9">KGMB04484</strain>
    </source>
</reference>
<evidence type="ECO:0000256" key="1">
    <source>
        <dbReference type="ARBA" id="ARBA00004651"/>
    </source>
</evidence>
<protein>
    <submittedName>
        <fullName evidence="8">ABC transporter permease</fullName>
    </submittedName>
</protein>
<dbReference type="RefSeq" id="WP_129422969.1">
    <property type="nucleotide sequence ID" value="NZ_SDPW01000001.1"/>
</dbReference>
<feature type="transmembrane region" description="Helical" evidence="6">
    <location>
        <begin position="489"/>
        <end position="511"/>
    </location>
</feature>
<evidence type="ECO:0000256" key="6">
    <source>
        <dbReference type="SAM" id="Phobius"/>
    </source>
</evidence>
<feature type="domain" description="ABC3 transporter permease C-terminal" evidence="7">
    <location>
        <begin position="441"/>
        <end position="554"/>
    </location>
</feature>
<dbReference type="PANTHER" id="PTHR46795">
    <property type="entry name" value="ABC TRANSPORTER PERMEASE-RELATED-RELATED"/>
    <property type="match status" value="1"/>
</dbReference>
<keyword evidence="4 6" id="KW-1133">Transmembrane helix</keyword>
<evidence type="ECO:0000259" key="7">
    <source>
        <dbReference type="Pfam" id="PF02687"/>
    </source>
</evidence>
<evidence type="ECO:0000256" key="5">
    <source>
        <dbReference type="ARBA" id="ARBA00023136"/>
    </source>
</evidence>
<accession>A0A4Q2JW75</accession>
<dbReference type="InterPro" id="IPR003838">
    <property type="entry name" value="ABC3_permease_C"/>
</dbReference>